<dbReference type="AGR" id="WB:WBGene00015175"/>
<dbReference type="OrthoDB" id="5859983at2759"/>
<keyword evidence="1" id="KW-0472">Membrane</keyword>
<dbReference type="PANTHER" id="PTHR31720">
    <property type="entry name" value="SERPENTINE RECEPTOR, CLASS Z-RELATED"/>
    <property type="match status" value="1"/>
</dbReference>
<accession>O01838</accession>
<feature type="transmembrane region" description="Helical" evidence="1">
    <location>
        <begin position="282"/>
        <end position="306"/>
    </location>
</feature>
<dbReference type="FunCoup" id="O01838">
    <property type="interactions" value="1"/>
</dbReference>
<dbReference type="PIR" id="T15233">
    <property type="entry name" value="T15233"/>
</dbReference>
<dbReference type="PANTHER" id="PTHR31720:SF4">
    <property type="entry name" value="SERPENTINE RECEPTOR, CLASS Z"/>
    <property type="match status" value="1"/>
</dbReference>
<dbReference type="RefSeq" id="NP_001361914.1">
    <property type="nucleotide sequence ID" value="NM_001374897.2"/>
</dbReference>
<dbReference type="WormBase" id="B0414.1">
    <property type="protein sequence ID" value="CE07731"/>
    <property type="gene ID" value="WBGene00015175"/>
    <property type="gene designation" value="srz-4"/>
</dbReference>
<dbReference type="Proteomes" id="UP000001940">
    <property type="component" value="Chromosome I"/>
</dbReference>
<dbReference type="Pfam" id="PF10325">
    <property type="entry name" value="7TM_GPCR_Srz"/>
    <property type="match status" value="1"/>
</dbReference>
<proteinExistence type="predicted"/>
<sequence length="383" mass="43840">MNKTLRLQDLPNAYLVIGGIGAVLLIIYLISIIVIFPLYVYVYRLNRKTEKLAYFYPITKHFYSVICSMQFYIYVTLSIGAITWLFFDLTAAGCVFIVSLFFAYFVAITVTSVQNVLLFILALRLFMILFFPNFKKVISINQKSFQATRNLLYIVYSLIQIISKLVKIFCGTESAAYGVRTFPENMSLIEKNFDVIYDECSSTIDLIYVRIYVAGDILVMFAAIMYVIMFMKIRRWSKMTGDQLNNPEKYIFYQTVLIVVTKLLAINVILVMCYQDGYSDDWAFGAFVVSDVLTTPFVIQGSYLLCNRTNVDTVLSIQFKTMKTWKMIICGLGSVAEGRQRRREFKMRIYAAKKKAKDLIRGSGKDGTISKPGAYIIPVAQTP</sequence>
<protein>
    <submittedName>
        <fullName evidence="2">Serpentine Receptor, class Z</fullName>
    </submittedName>
</protein>
<feature type="transmembrane region" description="Helical" evidence="1">
    <location>
        <begin position="12"/>
        <end position="42"/>
    </location>
</feature>
<keyword evidence="3" id="KW-1185">Reference proteome</keyword>
<dbReference type="UCSC" id="B0414.1">
    <property type="organism name" value="c. elegans"/>
</dbReference>
<keyword evidence="1" id="KW-1133">Transmembrane helix</keyword>
<feature type="transmembrane region" description="Helical" evidence="1">
    <location>
        <begin position="250"/>
        <end position="270"/>
    </location>
</feature>
<evidence type="ECO:0000313" key="3">
    <source>
        <dbReference type="Proteomes" id="UP000001940"/>
    </source>
</evidence>
<evidence type="ECO:0000313" key="4">
    <source>
        <dbReference type="WormBase" id="B0414.1"/>
    </source>
</evidence>
<dbReference type="InParanoid" id="O01838"/>
<keyword evidence="2" id="KW-0675">Receptor</keyword>
<evidence type="ECO:0000256" key="1">
    <source>
        <dbReference type="SAM" id="Phobius"/>
    </source>
</evidence>
<dbReference type="GeneID" id="181982"/>
<dbReference type="PaxDb" id="6239-B0414.1"/>
<feature type="transmembrane region" description="Helical" evidence="1">
    <location>
        <begin position="207"/>
        <end position="229"/>
    </location>
</feature>
<dbReference type="AlphaFoldDB" id="O01838"/>
<feature type="transmembrane region" description="Helical" evidence="1">
    <location>
        <begin position="113"/>
        <end position="131"/>
    </location>
</feature>
<dbReference type="eggNOG" id="ENOG502THD3">
    <property type="taxonomic scope" value="Eukaryota"/>
</dbReference>
<organism evidence="2 3">
    <name type="scientific">Caenorhabditis elegans</name>
    <dbReference type="NCBI Taxonomy" id="6239"/>
    <lineage>
        <taxon>Eukaryota</taxon>
        <taxon>Metazoa</taxon>
        <taxon>Ecdysozoa</taxon>
        <taxon>Nematoda</taxon>
        <taxon>Chromadorea</taxon>
        <taxon>Rhabditida</taxon>
        <taxon>Rhabditina</taxon>
        <taxon>Rhabditomorpha</taxon>
        <taxon>Rhabditoidea</taxon>
        <taxon>Rhabditidae</taxon>
        <taxon>Peloderinae</taxon>
        <taxon>Caenorhabditis</taxon>
    </lineage>
</organism>
<name>O01838_CAEEL</name>
<dbReference type="EMBL" id="BX284601">
    <property type="protein sequence ID" value="CCD61897.2"/>
    <property type="molecule type" value="Genomic_DNA"/>
</dbReference>
<evidence type="ECO:0000313" key="2">
    <source>
        <dbReference type="EMBL" id="CCD61897.2"/>
    </source>
</evidence>
<feature type="transmembrane region" description="Helical" evidence="1">
    <location>
        <begin position="62"/>
        <end position="82"/>
    </location>
</feature>
<dbReference type="PhylomeDB" id="O01838"/>
<dbReference type="HOGENOM" id="CLU_056063_2_1_1"/>
<reference evidence="2 3" key="1">
    <citation type="journal article" date="1998" name="Science">
        <title>Genome sequence of the nematode C. elegans: a platform for investigating biology.</title>
        <authorList>
            <consortium name="The C. elegans sequencing consortium"/>
            <person name="Sulson J.E."/>
            <person name="Waterston R."/>
        </authorList>
    </citation>
    <scope>NUCLEOTIDE SEQUENCE [LARGE SCALE GENOMIC DNA]</scope>
    <source>
        <strain evidence="2 3">Bristol N2</strain>
    </source>
</reference>
<dbReference type="KEGG" id="cel:CELE_B0414.1"/>
<feature type="transmembrane region" description="Helical" evidence="1">
    <location>
        <begin position="89"/>
        <end position="107"/>
    </location>
</feature>
<gene>
    <name evidence="2 4" type="primary">srz-4</name>
    <name evidence="4" type="ORF">B0414.1</name>
    <name evidence="2" type="ORF">CELE_B0414.1</name>
</gene>
<dbReference type="InterPro" id="IPR018817">
    <property type="entry name" value="7TM_GPCR_serpentine_rcpt_Srz"/>
</dbReference>
<dbReference type="CTD" id="181982"/>
<keyword evidence="1" id="KW-0812">Transmembrane</keyword>